<name>A0ABV6P6M8_9MICC</name>
<accession>A0ABV6P6M8</accession>
<evidence type="ECO:0000313" key="1">
    <source>
        <dbReference type="EMBL" id="MFC0580782.1"/>
    </source>
</evidence>
<organism evidence="1 2">
    <name type="scientific">Micrococcoides hystricis</name>
    <dbReference type="NCBI Taxonomy" id="1572761"/>
    <lineage>
        <taxon>Bacteria</taxon>
        <taxon>Bacillati</taxon>
        <taxon>Actinomycetota</taxon>
        <taxon>Actinomycetes</taxon>
        <taxon>Micrococcales</taxon>
        <taxon>Micrococcaceae</taxon>
        <taxon>Micrococcoides</taxon>
    </lineage>
</organism>
<evidence type="ECO:0000313" key="2">
    <source>
        <dbReference type="Proteomes" id="UP001589862"/>
    </source>
</evidence>
<sequence>MKNTPFAGRTWAYQRARELLSEHFRRQPSRSSGRSEPVRLQAADFSPAVLDPRVSGNTADRMQQEESLPGGILPAGFQLIDLNPAGDLEVVGELNYWSTLQSFRAEYGKNVVAVLEPLQEEHGLSVRVSLLSGERYHHIGFLPAAVAPQYYAVLDRLTRNRQIGLCPARIWWPEGEAESIMQVYLRLAPADQVLPEASPEGPYFNITGYTPVVVTKEEEHQQALDFFGPQERIWFHLGFAAIKTGKYAGERAVQVRIEDHIVGELTHLMGQRYGALVETGIGRGQRVICQGSIRDEGERGLQVELLLPSQDALRAGVSYDKKD</sequence>
<dbReference type="EMBL" id="JBHLUB010000001">
    <property type="protein sequence ID" value="MFC0580782.1"/>
    <property type="molecule type" value="Genomic_DNA"/>
</dbReference>
<reference evidence="1 2" key="1">
    <citation type="submission" date="2024-09" db="EMBL/GenBank/DDBJ databases">
        <authorList>
            <person name="Sun Q."/>
            <person name="Mori K."/>
        </authorList>
    </citation>
    <scope>NUCLEOTIDE SEQUENCE [LARGE SCALE GENOMIC DNA]</scope>
    <source>
        <strain evidence="1 2">NCAIM B.02604</strain>
    </source>
</reference>
<dbReference type="Proteomes" id="UP001589862">
    <property type="component" value="Unassembled WGS sequence"/>
</dbReference>
<proteinExistence type="predicted"/>
<protein>
    <submittedName>
        <fullName evidence="1">Uncharacterized protein</fullName>
    </submittedName>
</protein>
<gene>
    <name evidence="1" type="ORF">ACFFFR_00050</name>
</gene>
<dbReference type="RefSeq" id="WP_377457100.1">
    <property type="nucleotide sequence ID" value="NZ_JBHLUB010000001.1"/>
</dbReference>
<keyword evidence="2" id="KW-1185">Reference proteome</keyword>
<comment type="caution">
    <text evidence="1">The sequence shown here is derived from an EMBL/GenBank/DDBJ whole genome shotgun (WGS) entry which is preliminary data.</text>
</comment>